<dbReference type="InterPro" id="IPR041679">
    <property type="entry name" value="DNA2/NAM7-like_C"/>
</dbReference>
<keyword evidence="6" id="KW-0175">Coiled coil</keyword>
<dbReference type="Pfam" id="PF12726">
    <property type="entry name" value="SEN1_N"/>
    <property type="match status" value="1"/>
</dbReference>
<dbReference type="GO" id="GO:0016604">
    <property type="term" value="C:nuclear body"/>
    <property type="evidence" value="ECO:0007669"/>
    <property type="project" value="TreeGrafter"/>
</dbReference>
<comment type="similarity">
    <text evidence="1">Belongs to the DNA2/NAM7 helicase family.</text>
</comment>
<comment type="caution">
    <text evidence="12">The sequence shown here is derived from an EMBL/GenBank/DDBJ whole genome shotgun (WGS) entry which is preliminary data.</text>
</comment>
<dbReference type="SUPFAM" id="SSF52540">
    <property type="entry name" value="P-loop containing nucleoside triphosphate hydrolases"/>
    <property type="match status" value="1"/>
</dbReference>
<evidence type="ECO:0000259" key="10">
    <source>
        <dbReference type="Pfam" id="PF13087"/>
    </source>
</evidence>
<feature type="compositionally biased region" description="Basic and acidic residues" evidence="7">
    <location>
        <begin position="1019"/>
        <end position="1031"/>
    </location>
</feature>
<keyword evidence="2" id="KW-0547">Nucleotide-binding</keyword>
<keyword evidence="13" id="KW-1185">Reference proteome</keyword>
<proteinExistence type="inferred from homology"/>
<feature type="domain" description="Helicase SEN1 beta-barrel" evidence="11">
    <location>
        <begin position="1146"/>
        <end position="1241"/>
    </location>
</feature>
<dbReference type="CDD" id="cd18042">
    <property type="entry name" value="DEXXQc_SETX"/>
    <property type="match status" value="1"/>
</dbReference>
<evidence type="ECO:0000313" key="13">
    <source>
        <dbReference type="Proteomes" id="UP000310158"/>
    </source>
</evidence>
<evidence type="ECO:0000259" key="9">
    <source>
        <dbReference type="Pfam" id="PF13086"/>
    </source>
</evidence>
<organism evidence="12 13">
    <name type="scientific">Bondarzewia mesenterica</name>
    <dbReference type="NCBI Taxonomy" id="1095465"/>
    <lineage>
        <taxon>Eukaryota</taxon>
        <taxon>Fungi</taxon>
        <taxon>Dikarya</taxon>
        <taxon>Basidiomycota</taxon>
        <taxon>Agaricomycotina</taxon>
        <taxon>Agaricomycetes</taxon>
        <taxon>Russulales</taxon>
        <taxon>Bondarzewiaceae</taxon>
        <taxon>Bondarzewia</taxon>
    </lineage>
</organism>
<evidence type="ECO:0008006" key="14">
    <source>
        <dbReference type="Google" id="ProtNLM"/>
    </source>
</evidence>
<evidence type="ECO:0000256" key="3">
    <source>
        <dbReference type="ARBA" id="ARBA00022801"/>
    </source>
</evidence>
<dbReference type="PANTHER" id="PTHR10887">
    <property type="entry name" value="DNA2/NAM7 HELICASE FAMILY"/>
    <property type="match status" value="1"/>
</dbReference>
<dbReference type="GO" id="GO:0016787">
    <property type="term" value="F:hydrolase activity"/>
    <property type="evidence" value="ECO:0007669"/>
    <property type="project" value="UniProtKB-KW"/>
</dbReference>
<dbReference type="GO" id="GO:0004386">
    <property type="term" value="F:helicase activity"/>
    <property type="evidence" value="ECO:0007669"/>
    <property type="project" value="UniProtKB-KW"/>
</dbReference>
<dbReference type="Pfam" id="PF13086">
    <property type="entry name" value="AAA_11"/>
    <property type="match status" value="1"/>
</dbReference>
<name>A0A4S4LM87_9AGAM</name>
<evidence type="ECO:0000256" key="7">
    <source>
        <dbReference type="SAM" id="MobiDB-lite"/>
    </source>
</evidence>
<dbReference type="InterPro" id="IPR027417">
    <property type="entry name" value="P-loop_NTPase"/>
</dbReference>
<evidence type="ECO:0000256" key="1">
    <source>
        <dbReference type="ARBA" id="ARBA00007913"/>
    </source>
</evidence>
<evidence type="ECO:0000259" key="11">
    <source>
        <dbReference type="Pfam" id="PF23576"/>
    </source>
</evidence>
<feature type="region of interest" description="Disordered" evidence="7">
    <location>
        <begin position="906"/>
        <end position="949"/>
    </location>
</feature>
<sequence length="1935" mass="216588">MAPDDLQRLEALLTKFRDEPVDSGGNVDTILPPILKFLMSSPPDSDGSFHWFCHRASPLTLEAGTFLLRLFAYDNNRVEEWKARLQSILELCHLCVQGLQVAKMNSQQTYLSAFPEDMITFFFSNFNEWELGVVFDALISGPSSSHTKKDPLSVMSVALYHCVDNLHIVGDERILSRIGSRIPPSSFADWPSGPPPPGLLYLLVHEDENLRRWAKSQISLCQPMIISDSKDVALANYITAFQTAIFALGPDSEERTSNTRRSSKQPYRDLAIGADTFPFTKDPAVLWSGFSNALRFFPQEFLKPGKYTDVDIRRIIAGHLHDVGPQFIEVLHCLLFLLKRLGGDLWEGDGPDYPEVVFDSIKDNPAFSEYLRTVGDKEERPWFLYWFADFLATIWSSSIFGNVLAKMVDFLCEELQHERFKDPRSTIMVAAVSLFRKTLRKCEGDQAQAHLTDVLNALDIHVDRLTNFAFAPLYADAKWEKARAACRDLVLHTLHSDVQDLSNSITSLCQDFANTRKETKPTIILPRVPKPMWKKVYDGVQANDADGVAMIISAVARSAHLDILSLKAFGVKEKSQSSPTSARVAIERVNACLRTFREGFLETISKYTNHSPSSTIKELLCRPAVTKDVMFLMFCPDEDVQLAAQTLVGQAFDVDIRSDCFRALLEHLPHSFPGICDFIDKFLEYAPIAPEACGLSKVLVRCLTDVIEVLCSSTGGLLHEDRFLTRSTADLPKFWTLMTKAIAVIFRKTPVWSTYFDSGDMIIWMRDALIFGRDMLAQWRVFEGAAVEGSEASSSSTSRRKRSIIGKKIVDDLQRVLPELARWLRLTDEELLHQSFALLQSLLDCFRETHIQPSADAIAKLHRFIETARKPGRDRPQSRLDSRRVSKLEDTLSAFQEEDEIQIVSHAPTPESVLAKSKVKPTVEPGIKKSRKPSPANSKSSFISTSSSVALSKSSKSTSSWYFNKQDQKKLDASTTLPPMPKFNRSVFPKRDGIQMKERGKPSVSSSAGEESSDEGSGEEGRITDLRDMQRVPKAKKTPAERRQIKLIEVPTTGKTAALERIRKAEAAQDARRIAFRLKPDVTALHRTLLSWPYDHSGPDPPSIGEKPRLAHVPDNFTDYNHYRRTFEPLLLLECWAQILQSKEEPKEIYECKIASRSFVDDWLNVDILITEPLKKGWFLTDTDVVLLQHTATNKSILGKAEKFRTTPFGVQAVQVAIRCFLGSGVDPGLQVNSTWRISKVLSLSTLHREYGALVAMPCYDHADFFLRPQLSKKPYVDDKEIQQTMAKYNVNEPQAVAIASSMRTEGFTLIQGPPGTGKTSTICGLVQSFLASRPRPTTAINAGRAPGPVDKSQSKKILLCAPSNAAIDELAYRVKEGISGSGRMLIAPKVVRVGADKAINLSVKDISLDYLVDQKLDTAPDSKKPKDSNSEILGLRTELESIRVSRQQKHKEAEEIRGNTAKSLALQDEINKLSARYRTLQQRVNQMRDQQKSDDRTLDATRRRFRAEVLQEADVICSTLSGAGHELLEMLDFDMIIIDEAAQAIELNPQQLPPTVISQEASKYSYNQSLFVRLQKQQPDVVHLLSIQYRMHPDISRLPSQVFYHGRLLDGPGMAEKTKRVWHNSPRFGTYRFFNVSEGLESQGPSHSILNKSEVQVAVALYSRLLKEHSSIDFDFKVGVVSMYRAQITAIRSAFVQRFGADIVGKVDFHTVDGFQGQEKDIIILSCVRAGPGLQNVGFLADVRRMNVALTRARASLFVLGHSPTLERSDEMWKKIVVDARSRSCLTDVNVQYFTSPGTALLPSRPPPVIKPLKAAVPPVPTDLATPQELKASIARKPSSENRVDFVESTSAGPETEQLPPPVALEPGDSDTPVGQKRTRPEDDGKNTPHEASLSKPKPRPPPVKRQKQAPNIFIPKKRPAQDNVEGPPQKKQA</sequence>
<feature type="domain" description="Helicase Sen1 N-terminal" evidence="8">
    <location>
        <begin position="81"/>
        <end position="836"/>
    </location>
</feature>
<dbReference type="InterPro" id="IPR056474">
    <property type="entry name" value="SEN1_barrel"/>
</dbReference>
<keyword evidence="5" id="KW-0067">ATP-binding</keyword>
<dbReference type="Pfam" id="PF23576">
    <property type="entry name" value="SEN1_barrel"/>
    <property type="match status" value="1"/>
</dbReference>
<evidence type="ECO:0000256" key="6">
    <source>
        <dbReference type="SAM" id="Coils"/>
    </source>
</evidence>
<dbReference type="InterPro" id="IPR045055">
    <property type="entry name" value="DNA2/NAM7-like"/>
</dbReference>
<dbReference type="InterPro" id="IPR041677">
    <property type="entry name" value="DNA2/NAM7_AAA_11"/>
</dbReference>
<evidence type="ECO:0000256" key="2">
    <source>
        <dbReference type="ARBA" id="ARBA00022741"/>
    </source>
</evidence>
<protein>
    <recommendedName>
        <fullName evidence="14">AAA+ ATPase domain-containing protein</fullName>
    </recommendedName>
</protein>
<feature type="compositionally biased region" description="Basic and acidic residues" evidence="7">
    <location>
        <begin position="989"/>
        <end position="1001"/>
    </location>
</feature>
<feature type="region of interest" description="Disordered" evidence="7">
    <location>
        <begin position="1820"/>
        <end position="1935"/>
    </location>
</feature>
<evidence type="ECO:0000256" key="4">
    <source>
        <dbReference type="ARBA" id="ARBA00022806"/>
    </source>
</evidence>
<accession>A0A4S4LM87</accession>
<dbReference type="CDD" id="cd18808">
    <property type="entry name" value="SF1_C_Upf1"/>
    <property type="match status" value="1"/>
</dbReference>
<keyword evidence="3" id="KW-0378">Hydrolase</keyword>
<dbReference type="PANTHER" id="PTHR10887:SF495">
    <property type="entry name" value="HELICASE SENATAXIN ISOFORM X1-RELATED"/>
    <property type="match status" value="1"/>
</dbReference>
<reference evidence="12 13" key="1">
    <citation type="submission" date="2019-02" db="EMBL/GenBank/DDBJ databases">
        <title>Genome sequencing of the rare red list fungi Bondarzewia mesenterica.</title>
        <authorList>
            <person name="Buettner E."/>
            <person name="Kellner H."/>
        </authorList>
    </citation>
    <scope>NUCLEOTIDE SEQUENCE [LARGE SCALE GENOMIC DNA]</scope>
    <source>
        <strain evidence="12 13">DSM 108281</strain>
    </source>
</reference>
<dbReference type="Gene3D" id="3.40.50.300">
    <property type="entry name" value="P-loop containing nucleotide triphosphate hydrolases"/>
    <property type="match status" value="2"/>
</dbReference>
<dbReference type="GO" id="GO:0005694">
    <property type="term" value="C:chromosome"/>
    <property type="evidence" value="ECO:0007669"/>
    <property type="project" value="UniProtKB-ARBA"/>
</dbReference>
<dbReference type="InterPro" id="IPR024481">
    <property type="entry name" value="Helicase_Sen1_N"/>
</dbReference>
<evidence type="ECO:0000259" key="8">
    <source>
        <dbReference type="Pfam" id="PF12726"/>
    </source>
</evidence>
<feature type="coiled-coil region" evidence="6">
    <location>
        <begin position="1464"/>
        <end position="1491"/>
    </location>
</feature>
<dbReference type="GO" id="GO:0006369">
    <property type="term" value="P:termination of RNA polymerase II transcription"/>
    <property type="evidence" value="ECO:0007669"/>
    <property type="project" value="TreeGrafter"/>
</dbReference>
<dbReference type="Proteomes" id="UP000310158">
    <property type="component" value="Unassembled WGS sequence"/>
</dbReference>
<dbReference type="GO" id="GO:0001147">
    <property type="term" value="F:transcription termination site sequence-specific DNA binding"/>
    <property type="evidence" value="ECO:0007669"/>
    <property type="project" value="TreeGrafter"/>
</dbReference>
<gene>
    <name evidence="12" type="ORF">EW146_g7587</name>
</gene>
<dbReference type="OrthoDB" id="6513042at2759"/>
<dbReference type="EMBL" id="SGPL01000449">
    <property type="protein sequence ID" value="THH12551.1"/>
    <property type="molecule type" value="Genomic_DNA"/>
</dbReference>
<dbReference type="InterPro" id="IPR047187">
    <property type="entry name" value="SF1_C_Upf1"/>
</dbReference>
<feature type="compositionally biased region" description="Basic and acidic residues" evidence="7">
    <location>
        <begin position="1880"/>
        <end position="1890"/>
    </location>
</feature>
<feature type="compositionally biased region" description="Low complexity" evidence="7">
    <location>
        <begin position="938"/>
        <end position="949"/>
    </location>
</feature>
<dbReference type="Pfam" id="PF13087">
    <property type="entry name" value="AAA_12"/>
    <property type="match status" value="1"/>
</dbReference>
<evidence type="ECO:0000313" key="12">
    <source>
        <dbReference type="EMBL" id="THH12551.1"/>
    </source>
</evidence>
<dbReference type="FunFam" id="3.40.50.300:FF:000326">
    <property type="entry name" value="P-loop containing nucleoside triphosphate hydrolase"/>
    <property type="match status" value="1"/>
</dbReference>
<dbReference type="InterPro" id="IPR016024">
    <property type="entry name" value="ARM-type_fold"/>
</dbReference>
<dbReference type="GO" id="GO:0005524">
    <property type="term" value="F:ATP binding"/>
    <property type="evidence" value="ECO:0007669"/>
    <property type="project" value="UniProtKB-KW"/>
</dbReference>
<keyword evidence="4" id="KW-0347">Helicase</keyword>
<feature type="region of interest" description="Disordered" evidence="7">
    <location>
        <begin position="972"/>
        <end position="1040"/>
    </location>
</feature>
<evidence type="ECO:0000256" key="5">
    <source>
        <dbReference type="ARBA" id="ARBA00022840"/>
    </source>
</evidence>
<feature type="domain" description="DNA2/NAM7 helicase helicase" evidence="9">
    <location>
        <begin position="1291"/>
        <end position="1548"/>
    </location>
</feature>
<feature type="compositionally biased region" description="Basic residues" evidence="7">
    <location>
        <begin position="1898"/>
        <end position="1909"/>
    </location>
</feature>
<feature type="domain" description="DNA2/NAM7 helicase-like C-terminal" evidence="10">
    <location>
        <begin position="1567"/>
        <end position="1764"/>
    </location>
</feature>
<dbReference type="SUPFAM" id="SSF48371">
    <property type="entry name" value="ARM repeat"/>
    <property type="match status" value="1"/>
</dbReference>